<feature type="repeat" description="WD" evidence="7">
    <location>
        <begin position="157"/>
        <end position="198"/>
    </location>
</feature>
<feature type="region of interest" description="Disordered" evidence="9">
    <location>
        <begin position="1"/>
        <end position="41"/>
    </location>
</feature>
<dbReference type="PROSITE" id="PS00678">
    <property type="entry name" value="WD_REPEATS_1"/>
    <property type="match status" value="2"/>
</dbReference>
<dbReference type="InterPro" id="IPR036855">
    <property type="entry name" value="Znf_CCCH_sf"/>
</dbReference>
<dbReference type="PANTHER" id="PTHR44489">
    <property type="match status" value="1"/>
</dbReference>
<dbReference type="InterPro" id="IPR019775">
    <property type="entry name" value="WD40_repeat_CS"/>
</dbReference>
<dbReference type="FunFam" id="2.130.10.10:FF:000869">
    <property type="entry name" value="Zinc finger CCCH domain-containing protein 48"/>
    <property type="match status" value="1"/>
</dbReference>
<keyword evidence="6" id="KW-0238">DNA-binding</keyword>
<keyword evidence="1 7" id="KW-0853">WD repeat</keyword>
<dbReference type="InterPro" id="IPR036322">
    <property type="entry name" value="WD40_repeat_dom_sf"/>
</dbReference>
<reference evidence="11" key="1">
    <citation type="submission" date="2024-03" db="EMBL/GenBank/DDBJ databases">
        <title>WGS assembly of Saponaria officinalis var. Norfolk2.</title>
        <authorList>
            <person name="Jenkins J."/>
            <person name="Shu S."/>
            <person name="Grimwood J."/>
            <person name="Barry K."/>
            <person name="Goodstein D."/>
            <person name="Schmutz J."/>
            <person name="Leebens-Mack J."/>
            <person name="Osbourn A."/>
        </authorList>
    </citation>
    <scope>NUCLEOTIDE SEQUENCE [LARGE SCALE GENOMIC DNA]</scope>
    <source>
        <strain evidence="11">JIC</strain>
    </source>
</reference>
<feature type="domain" description="C3H1-type" evidence="10">
    <location>
        <begin position="119"/>
        <end position="146"/>
    </location>
</feature>
<evidence type="ECO:0000313" key="12">
    <source>
        <dbReference type="Proteomes" id="UP001443914"/>
    </source>
</evidence>
<evidence type="ECO:0000256" key="8">
    <source>
        <dbReference type="PROSITE-ProRule" id="PRU00723"/>
    </source>
</evidence>
<evidence type="ECO:0000256" key="5">
    <source>
        <dbReference type="ARBA" id="ARBA00022833"/>
    </source>
</evidence>
<dbReference type="InterPro" id="IPR001680">
    <property type="entry name" value="WD40_rpt"/>
</dbReference>
<dbReference type="Gene3D" id="2.30.30.1190">
    <property type="match status" value="1"/>
</dbReference>
<dbReference type="Gene3D" id="2.130.10.10">
    <property type="entry name" value="YVTN repeat-like/Quinoprotein amine dehydrogenase"/>
    <property type="match status" value="3"/>
</dbReference>
<dbReference type="PROSITE" id="PS50082">
    <property type="entry name" value="WD_REPEATS_2"/>
    <property type="match status" value="2"/>
</dbReference>
<keyword evidence="12" id="KW-1185">Reference proteome</keyword>
<proteinExistence type="predicted"/>
<feature type="compositionally biased region" description="Low complexity" evidence="9">
    <location>
        <begin position="17"/>
        <end position="41"/>
    </location>
</feature>
<dbReference type="InterPro" id="IPR000571">
    <property type="entry name" value="Znf_CCCH"/>
</dbReference>
<evidence type="ECO:0000256" key="6">
    <source>
        <dbReference type="ARBA" id="ARBA00023125"/>
    </source>
</evidence>
<dbReference type="GO" id="GO:0008270">
    <property type="term" value="F:zinc ion binding"/>
    <property type="evidence" value="ECO:0007669"/>
    <property type="project" value="UniProtKB-KW"/>
</dbReference>
<keyword evidence="3" id="KW-0677">Repeat</keyword>
<sequence length="447" mass="49103">MDIEGGSSRRVFNRLGNSSSNNNNNYQNQNQNRSYSNQNQQQKVCNYWRQGRCNRSPCQFLHRELPLPSTSSNGGVSKRSYNIGAGVGGNDGGFSTRKNPNFNNTWGRNQSINNGAPLKKLEKVCNYWVQGNCSYGDRCKFLHSWNVGDSFSLLTTLEGHKQAVTGIAWPTGKSNLYTGSKDGDVRIWDCETGQCANVIPLGGEIGCMISEGPWVFIGLPNMVKAWNIETVTEMSLNGPVGQVYALVVGNDLLFAGTQDGSILAWRFNPATNSFEPAASLMGHTRHVVTMFVGANRLYSGSMDNTIRVWNLETLQCIQTLTDHTSVVMSVLCWDQFLLSASLDQTVKVFAASQSGNLEVTYTHTEEHGLLTLCGMHDSEAKPIILCSCNDNSVRLYDLPSFAERGKIFSKQEIRAIQAGPGGLFFTGDGNGQVRVWNCSPEAKTTAV</sequence>
<evidence type="ECO:0000256" key="4">
    <source>
        <dbReference type="ARBA" id="ARBA00022771"/>
    </source>
</evidence>
<evidence type="ECO:0000256" key="2">
    <source>
        <dbReference type="ARBA" id="ARBA00022723"/>
    </source>
</evidence>
<feature type="repeat" description="WD" evidence="7">
    <location>
        <begin position="280"/>
        <end position="319"/>
    </location>
</feature>
<evidence type="ECO:0000256" key="9">
    <source>
        <dbReference type="SAM" id="MobiDB-lite"/>
    </source>
</evidence>
<dbReference type="SUPFAM" id="SSF90229">
    <property type="entry name" value="CCCH zinc finger"/>
    <property type="match status" value="1"/>
</dbReference>
<organism evidence="11 12">
    <name type="scientific">Saponaria officinalis</name>
    <name type="common">Common soapwort</name>
    <name type="synonym">Lychnis saponaria</name>
    <dbReference type="NCBI Taxonomy" id="3572"/>
    <lineage>
        <taxon>Eukaryota</taxon>
        <taxon>Viridiplantae</taxon>
        <taxon>Streptophyta</taxon>
        <taxon>Embryophyta</taxon>
        <taxon>Tracheophyta</taxon>
        <taxon>Spermatophyta</taxon>
        <taxon>Magnoliopsida</taxon>
        <taxon>eudicotyledons</taxon>
        <taxon>Gunneridae</taxon>
        <taxon>Pentapetalae</taxon>
        <taxon>Caryophyllales</taxon>
        <taxon>Caryophyllaceae</taxon>
        <taxon>Caryophylleae</taxon>
        <taxon>Saponaria</taxon>
    </lineage>
</organism>
<dbReference type="EMBL" id="JBDFQZ010000005">
    <property type="protein sequence ID" value="KAK9724544.1"/>
    <property type="molecule type" value="Genomic_DNA"/>
</dbReference>
<dbReference type="SMART" id="SM00356">
    <property type="entry name" value="ZnF_C3H1"/>
    <property type="match status" value="2"/>
</dbReference>
<dbReference type="SUPFAM" id="SSF50978">
    <property type="entry name" value="WD40 repeat-like"/>
    <property type="match status" value="1"/>
</dbReference>
<gene>
    <name evidence="11" type="ORF">RND81_05G081000</name>
</gene>
<dbReference type="AlphaFoldDB" id="A0AAW1KYN3"/>
<evidence type="ECO:0000259" key="10">
    <source>
        <dbReference type="PROSITE" id="PS50103"/>
    </source>
</evidence>
<keyword evidence="4 8" id="KW-0863">Zinc-finger</keyword>
<feature type="domain" description="C3H1-type" evidence="10">
    <location>
        <begin position="39"/>
        <end position="65"/>
    </location>
</feature>
<dbReference type="InterPro" id="IPR020472">
    <property type="entry name" value="WD40_PAC1"/>
</dbReference>
<evidence type="ECO:0000256" key="1">
    <source>
        <dbReference type="ARBA" id="ARBA00022574"/>
    </source>
</evidence>
<dbReference type="Pfam" id="PF00400">
    <property type="entry name" value="WD40"/>
    <property type="match status" value="3"/>
</dbReference>
<dbReference type="PANTHER" id="PTHR44489:SF1">
    <property type="entry name" value="ZINC FINGER CCCH DOMAIN-CONTAINING PROTEIN 63"/>
    <property type="match status" value="1"/>
</dbReference>
<evidence type="ECO:0000256" key="7">
    <source>
        <dbReference type="PROSITE-ProRule" id="PRU00221"/>
    </source>
</evidence>
<keyword evidence="5 8" id="KW-0862">Zinc</keyword>
<dbReference type="InterPro" id="IPR041367">
    <property type="entry name" value="Znf-CCCH_4"/>
</dbReference>
<dbReference type="SMART" id="SM00320">
    <property type="entry name" value="WD40"/>
    <property type="match status" value="6"/>
</dbReference>
<comment type="caution">
    <text evidence="11">The sequence shown here is derived from an EMBL/GenBank/DDBJ whole genome shotgun (WGS) entry which is preliminary data.</text>
</comment>
<feature type="zinc finger region" description="C3H1-type" evidence="8">
    <location>
        <begin position="39"/>
        <end position="65"/>
    </location>
</feature>
<evidence type="ECO:0000256" key="3">
    <source>
        <dbReference type="ARBA" id="ARBA00022737"/>
    </source>
</evidence>
<accession>A0AAW1KYN3</accession>
<protein>
    <recommendedName>
        <fullName evidence="10">C3H1-type domain-containing protein</fullName>
    </recommendedName>
</protein>
<dbReference type="Pfam" id="PF18044">
    <property type="entry name" value="zf-CCCH_4"/>
    <property type="match status" value="1"/>
</dbReference>
<dbReference type="PRINTS" id="PR00320">
    <property type="entry name" value="GPROTEINBRPT"/>
</dbReference>
<dbReference type="InterPro" id="IPR015943">
    <property type="entry name" value="WD40/YVTN_repeat-like_dom_sf"/>
</dbReference>
<dbReference type="PROSITE" id="PS50294">
    <property type="entry name" value="WD_REPEATS_REGION"/>
    <property type="match status" value="2"/>
</dbReference>
<dbReference type="GO" id="GO:0003677">
    <property type="term" value="F:DNA binding"/>
    <property type="evidence" value="ECO:0007669"/>
    <property type="project" value="UniProtKB-KW"/>
</dbReference>
<evidence type="ECO:0000313" key="11">
    <source>
        <dbReference type="EMBL" id="KAK9724544.1"/>
    </source>
</evidence>
<dbReference type="Gene3D" id="3.30.1370.210">
    <property type="match status" value="1"/>
</dbReference>
<feature type="zinc finger region" description="C3H1-type" evidence="8">
    <location>
        <begin position="119"/>
        <end position="146"/>
    </location>
</feature>
<name>A0AAW1KYN3_SAPOF</name>
<keyword evidence="2 8" id="KW-0479">Metal-binding</keyword>
<dbReference type="InterPro" id="IPR044715">
    <property type="entry name" value="WDR86-like"/>
</dbReference>
<dbReference type="PROSITE" id="PS50103">
    <property type="entry name" value="ZF_C3H1"/>
    <property type="match status" value="2"/>
</dbReference>
<dbReference type="Proteomes" id="UP001443914">
    <property type="component" value="Unassembled WGS sequence"/>
</dbReference>